<evidence type="ECO:0000313" key="6">
    <source>
        <dbReference type="EMBL" id="MFC3678678.1"/>
    </source>
</evidence>
<organism evidence="6 7">
    <name type="scientific">Bacterioplanoides pacificum</name>
    <dbReference type="NCBI Taxonomy" id="1171596"/>
    <lineage>
        <taxon>Bacteria</taxon>
        <taxon>Pseudomonadati</taxon>
        <taxon>Pseudomonadota</taxon>
        <taxon>Gammaproteobacteria</taxon>
        <taxon>Oceanospirillales</taxon>
        <taxon>Oceanospirillaceae</taxon>
        <taxon>Bacterioplanoides</taxon>
    </lineage>
</organism>
<feature type="signal peptide" evidence="4">
    <location>
        <begin position="1"/>
        <end position="18"/>
    </location>
</feature>
<evidence type="ECO:0000313" key="7">
    <source>
        <dbReference type="Proteomes" id="UP001595722"/>
    </source>
</evidence>
<protein>
    <submittedName>
        <fullName evidence="6">C-type cytochrome</fullName>
    </submittedName>
</protein>
<dbReference type="RefSeq" id="WP_376864228.1">
    <property type="nucleotide sequence ID" value="NZ_JBHRYB010000001.1"/>
</dbReference>
<feature type="domain" description="Cytochrome c" evidence="5">
    <location>
        <begin position="25"/>
        <end position="93"/>
    </location>
</feature>
<comment type="caution">
    <text evidence="6">The sequence shown here is derived from an EMBL/GenBank/DDBJ whole genome shotgun (WGS) entry which is preliminary data.</text>
</comment>
<dbReference type="SUPFAM" id="SSF46626">
    <property type="entry name" value="Cytochrome c"/>
    <property type="match status" value="1"/>
</dbReference>
<dbReference type="Gene3D" id="1.10.760.10">
    <property type="entry name" value="Cytochrome c-like domain"/>
    <property type="match status" value="1"/>
</dbReference>
<evidence type="ECO:0000256" key="2">
    <source>
        <dbReference type="ARBA" id="ARBA00022723"/>
    </source>
</evidence>
<reference evidence="7" key="1">
    <citation type="journal article" date="2019" name="Int. J. Syst. Evol. Microbiol.">
        <title>The Global Catalogue of Microorganisms (GCM) 10K type strain sequencing project: providing services to taxonomists for standard genome sequencing and annotation.</title>
        <authorList>
            <consortium name="The Broad Institute Genomics Platform"/>
            <consortium name="The Broad Institute Genome Sequencing Center for Infectious Disease"/>
            <person name="Wu L."/>
            <person name="Ma J."/>
        </authorList>
    </citation>
    <scope>NUCLEOTIDE SEQUENCE [LARGE SCALE GENOMIC DNA]</scope>
    <source>
        <strain evidence="7">KCTC 42424</strain>
    </source>
</reference>
<dbReference type="Pfam" id="PF13442">
    <property type="entry name" value="Cytochrome_CBB3"/>
    <property type="match status" value="1"/>
</dbReference>
<proteinExistence type="predicted"/>
<evidence type="ECO:0000256" key="1">
    <source>
        <dbReference type="ARBA" id="ARBA00022617"/>
    </source>
</evidence>
<dbReference type="EMBL" id="JBHRYB010000001">
    <property type="protein sequence ID" value="MFC3678678.1"/>
    <property type="molecule type" value="Genomic_DNA"/>
</dbReference>
<keyword evidence="2" id="KW-0479">Metal-binding</keyword>
<feature type="chain" id="PRO_5045770003" evidence="4">
    <location>
        <begin position="19"/>
        <end position="97"/>
    </location>
</feature>
<keyword evidence="7" id="KW-1185">Reference proteome</keyword>
<dbReference type="PANTHER" id="PTHR40942:SF4">
    <property type="entry name" value="CYTOCHROME C5"/>
    <property type="match status" value="1"/>
</dbReference>
<keyword evidence="1" id="KW-0349">Heme</keyword>
<sequence>MRNYLLLLLCTLSPLSQATDDYTVELYDLYCTACHAVEASGAPQAFTDEWQERLDKGMENLVNNAITGIGNMPAMGTCVECSAEDMEDLIRYMAEEK</sequence>
<dbReference type="PANTHER" id="PTHR40942">
    <property type="match status" value="1"/>
</dbReference>
<name>A0ABV7VMD3_9GAMM</name>
<dbReference type="InterPro" id="IPR009056">
    <property type="entry name" value="Cyt_c-like_dom"/>
</dbReference>
<evidence type="ECO:0000256" key="4">
    <source>
        <dbReference type="SAM" id="SignalP"/>
    </source>
</evidence>
<keyword evidence="3" id="KW-0408">Iron</keyword>
<dbReference type="Proteomes" id="UP001595722">
    <property type="component" value="Unassembled WGS sequence"/>
</dbReference>
<accession>A0ABV7VMD3</accession>
<evidence type="ECO:0000259" key="5">
    <source>
        <dbReference type="Pfam" id="PF13442"/>
    </source>
</evidence>
<keyword evidence="4" id="KW-0732">Signal</keyword>
<dbReference type="InterPro" id="IPR036909">
    <property type="entry name" value="Cyt_c-like_dom_sf"/>
</dbReference>
<gene>
    <name evidence="6" type="ORF">ACFOMG_00965</name>
</gene>
<evidence type="ECO:0000256" key="3">
    <source>
        <dbReference type="ARBA" id="ARBA00023004"/>
    </source>
</evidence>